<dbReference type="AlphaFoldDB" id="A0A9J5XWU3"/>
<dbReference type="EMBL" id="JACXVP010000008">
    <property type="protein sequence ID" value="KAG5591668.1"/>
    <property type="molecule type" value="Genomic_DNA"/>
</dbReference>
<gene>
    <name evidence="1" type="ORF">H5410_042182</name>
</gene>
<dbReference type="Proteomes" id="UP000824120">
    <property type="component" value="Chromosome 8"/>
</dbReference>
<evidence type="ECO:0000313" key="1">
    <source>
        <dbReference type="EMBL" id="KAG5591668.1"/>
    </source>
</evidence>
<proteinExistence type="predicted"/>
<comment type="caution">
    <text evidence="1">The sequence shown here is derived from an EMBL/GenBank/DDBJ whole genome shotgun (WGS) entry which is preliminary data.</text>
</comment>
<sequence>MHLRSLILSKYRSIVYSKTQVLTHHNQRFSSSLYLLQIQLTQDQKEDHSALLVGIADTLGDPPFDRFHRLPIFVFSILALSTLEQKVISRSIGDSPTRLDDLQAFISSFFSSVLFLFAK</sequence>
<name>A0A9J5XWU3_SOLCO</name>
<keyword evidence="2" id="KW-1185">Reference proteome</keyword>
<protein>
    <submittedName>
        <fullName evidence="1">Uncharacterized protein</fullName>
    </submittedName>
</protein>
<accession>A0A9J5XWU3</accession>
<reference evidence="1 2" key="1">
    <citation type="submission" date="2020-09" db="EMBL/GenBank/DDBJ databases">
        <title>De no assembly of potato wild relative species, Solanum commersonii.</title>
        <authorList>
            <person name="Cho K."/>
        </authorList>
    </citation>
    <scope>NUCLEOTIDE SEQUENCE [LARGE SCALE GENOMIC DNA]</scope>
    <source>
        <strain evidence="1">LZ3.2</strain>
        <tissue evidence="1">Leaf</tissue>
    </source>
</reference>
<organism evidence="1 2">
    <name type="scientific">Solanum commersonii</name>
    <name type="common">Commerson's wild potato</name>
    <name type="synonym">Commerson's nightshade</name>
    <dbReference type="NCBI Taxonomy" id="4109"/>
    <lineage>
        <taxon>Eukaryota</taxon>
        <taxon>Viridiplantae</taxon>
        <taxon>Streptophyta</taxon>
        <taxon>Embryophyta</taxon>
        <taxon>Tracheophyta</taxon>
        <taxon>Spermatophyta</taxon>
        <taxon>Magnoliopsida</taxon>
        <taxon>eudicotyledons</taxon>
        <taxon>Gunneridae</taxon>
        <taxon>Pentapetalae</taxon>
        <taxon>asterids</taxon>
        <taxon>lamiids</taxon>
        <taxon>Solanales</taxon>
        <taxon>Solanaceae</taxon>
        <taxon>Solanoideae</taxon>
        <taxon>Solaneae</taxon>
        <taxon>Solanum</taxon>
    </lineage>
</organism>
<evidence type="ECO:0000313" key="2">
    <source>
        <dbReference type="Proteomes" id="UP000824120"/>
    </source>
</evidence>